<reference evidence="1 2" key="1">
    <citation type="submission" date="2020-11" db="EMBL/GenBank/DDBJ databases">
        <title>Winogradskyella marina sp. nov., isolated from marine sediment.</title>
        <authorList>
            <person name="Bo J."/>
            <person name="Wang S."/>
            <person name="Song X."/>
            <person name="Du Z."/>
        </authorList>
    </citation>
    <scope>NUCLEOTIDE SEQUENCE [LARGE SCALE GENOMIC DNA]</scope>
    <source>
        <strain evidence="1 2">F6397</strain>
    </source>
</reference>
<gene>
    <name evidence="1" type="ORF">ITJ86_13220</name>
</gene>
<comment type="caution">
    <text evidence="1">The sequence shown here is derived from an EMBL/GenBank/DDBJ whole genome shotgun (WGS) entry which is preliminary data.</text>
</comment>
<proteinExistence type="predicted"/>
<evidence type="ECO:0000313" key="2">
    <source>
        <dbReference type="Proteomes" id="UP000611215"/>
    </source>
</evidence>
<keyword evidence="2" id="KW-1185">Reference proteome</keyword>
<name>A0ABS0EMN8_9FLAO</name>
<protein>
    <recommendedName>
        <fullName evidence="3">DUF4468 domain-containing protein</fullName>
    </recommendedName>
</protein>
<organism evidence="1 2">
    <name type="scientific">Winogradskyella marina</name>
    <dbReference type="NCBI Taxonomy" id="2785530"/>
    <lineage>
        <taxon>Bacteria</taxon>
        <taxon>Pseudomonadati</taxon>
        <taxon>Bacteroidota</taxon>
        <taxon>Flavobacteriia</taxon>
        <taxon>Flavobacteriales</taxon>
        <taxon>Flavobacteriaceae</taxon>
        <taxon>Winogradskyella</taxon>
    </lineage>
</organism>
<evidence type="ECO:0000313" key="1">
    <source>
        <dbReference type="EMBL" id="MBF8150867.1"/>
    </source>
</evidence>
<dbReference type="EMBL" id="JADOET010000012">
    <property type="protein sequence ID" value="MBF8150867.1"/>
    <property type="molecule type" value="Genomic_DNA"/>
</dbReference>
<dbReference type="RefSeq" id="WP_195872126.1">
    <property type="nucleotide sequence ID" value="NZ_JADOET010000012.1"/>
</dbReference>
<accession>A0ABS0EMN8</accession>
<evidence type="ECO:0008006" key="3">
    <source>
        <dbReference type="Google" id="ProtNLM"/>
    </source>
</evidence>
<sequence>MNTKKLIWSLAAVFMFHAMYSQKLKQDEIVKLNDLLNTTVASDLRVELKGDKAICSIEQLSKTLDIRDSAHIAEDSLSKAAKTKLYQGRYVGPVFWKYNFQAATSSEVVFKPNKYQQLFCTIHFNNQDTIVIRSGLNTYTSYHSLSDSASHIVNWTDDKYISLLLTPKKVDNKIEFELNGITISGKFERSDKKELAKNYTKSLRTIFKREFKTLFESEEMSQLVSQKIKL</sequence>
<dbReference type="Proteomes" id="UP000611215">
    <property type="component" value="Unassembled WGS sequence"/>
</dbReference>